<keyword evidence="2" id="KW-0808">Transferase</keyword>
<dbReference type="PANTHER" id="PTHR42695">
    <property type="entry name" value="GLUTAMINE AMIDOTRANSFERASE YLR126C-RELATED"/>
    <property type="match status" value="1"/>
</dbReference>
<dbReference type="GO" id="GO:0005829">
    <property type="term" value="C:cytosol"/>
    <property type="evidence" value="ECO:0007669"/>
    <property type="project" value="TreeGrafter"/>
</dbReference>
<dbReference type="SUPFAM" id="SSF52317">
    <property type="entry name" value="Class I glutamine amidotransferase-like"/>
    <property type="match status" value="1"/>
</dbReference>
<organism evidence="2 3">
    <name type="scientific">Parasedimentitalea huanghaiensis</name>
    <dbReference type="NCBI Taxonomy" id="2682100"/>
    <lineage>
        <taxon>Bacteria</taxon>
        <taxon>Pseudomonadati</taxon>
        <taxon>Pseudomonadota</taxon>
        <taxon>Alphaproteobacteria</taxon>
        <taxon>Rhodobacterales</taxon>
        <taxon>Paracoccaceae</taxon>
        <taxon>Parasedimentitalea</taxon>
    </lineage>
</organism>
<dbReference type="Pfam" id="PF00117">
    <property type="entry name" value="GATase"/>
    <property type="match status" value="1"/>
</dbReference>
<evidence type="ECO:0000313" key="2">
    <source>
        <dbReference type="EMBL" id="MVO18003.1"/>
    </source>
</evidence>
<dbReference type="PROSITE" id="PS51273">
    <property type="entry name" value="GATASE_TYPE_1"/>
    <property type="match status" value="1"/>
</dbReference>
<dbReference type="RefSeq" id="WP_157024243.1">
    <property type="nucleotide sequence ID" value="NZ_WQLV01000015.1"/>
</dbReference>
<dbReference type="Gene3D" id="3.40.50.880">
    <property type="match status" value="1"/>
</dbReference>
<evidence type="ECO:0000259" key="1">
    <source>
        <dbReference type="Pfam" id="PF00117"/>
    </source>
</evidence>
<dbReference type="PANTHER" id="PTHR42695:SF5">
    <property type="entry name" value="GLUTAMINE AMIDOTRANSFERASE YLR126C-RELATED"/>
    <property type="match status" value="1"/>
</dbReference>
<sequence length="246" mass="27077">MKIGLLVAGILPPTLTEIYARYGDMYEDLLQDRGFIFRHYDVRNGELPRSADEADGWIITGSKDGVYDDLPWIADLKVCVDGLLNTNAPIVGICFGHQLLAKVRGGRVEKFNGGWSVGRTAYTLASGQQMHAMAWHQDQVLDLPPDAIRLGKSEMCENAMMLISGNALGIQPHPEFTANIVKNAVRASTFLPVAIREEAVKTAAEPVARLAQADVIEAFFKADTRDPKILRALILDIFAEKEAAWV</sequence>
<keyword evidence="2" id="KW-0315">Glutamine amidotransferase</keyword>
<gene>
    <name evidence="2" type="ORF">GO984_19460</name>
</gene>
<accession>A0A6L6WJK3</accession>
<dbReference type="EMBL" id="WQLV01000015">
    <property type="protein sequence ID" value="MVO18003.1"/>
    <property type="molecule type" value="Genomic_DNA"/>
</dbReference>
<dbReference type="CDD" id="cd01741">
    <property type="entry name" value="GATase1_1"/>
    <property type="match status" value="1"/>
</dbReference>
<reference evidence="2 3" key="1">
    <citation type="submission" date="2019-12" db="EMBL/GenBank/DDBJ databases">
        <authorList>
            <person name="Zhang Y.-J."/>
        </authorList>
    </citation>
    <scope>NUCLEOTIDE SEQUENCE [LARGE SCALE GENOMIC DNA]</scope>
    <source>
        <strain evidence="2 3">CY05</strain>
    </source>
</reference>
<evidence type="ECO:0000313" key="3">
    <source>
        <dbReference type="Proteomes" id="UP000478892"/>
    </source>
</evidence>
<dbReference type="AlphaFoldDB" id="A0A6L6WJK3"/>
<dbReference type="Proteomes" id="UP000478892">
    <property type="component" value="Unassembled WGS sequence"/>
</dbReference>
<keyword evidence="3" id="KW-1185">Reference proteome</keyword>
<dbReference type="InterPro" id="IPR029062">
    <property type="entry name" value="Class_I_gatase-like"/>
</dbReference>
<comment type="caution">
    <text evidence="2">The sequence shown here is derived from an EMBL/GenBank/DDBJ whole genome shotgun (WGS) entry which is preliminary data.</text>
</comment>
<dbReference type="InterPro" id="IPR044992">
    <property type="entry name" value="ChyE-like"/>
</dbReference>
<dbReference type="GO" id="GO:0016740">
    <property type="term" value="F:transferase activity"/>
    <property type="evidence" value="ECO:0007669"/>
    <property type="project" value="UniProtKB-KW"/>
</dbReference>
<dbReference type="InterPro" id="IPR017926">
    <property type="entry name" value="GATASE"/>
</dbReference>
<feature type="domain" description="Glutamine amidotransferase" evidence="1">
    <location>
        <begin position="52"/>
        <end position="179"/>
    </location>
</feature>
<protein>
    <submittedName>
        <fullName evidence="2">Type 1 glutamine amidotransferase</fullName>
    </submittedName>
</protein>
<name>A0A6L6WJK3_9RHOB</name>
<proteinExistence type="predicted"/>